<dbReference type="OrthoDB" id="9791628at2"/>
<name>A0A366HT07_9BACT</name>
<dbReference type="PANTHER" id="PTHR11049">
    <property type="entry name" value="ACYL COENZYME A THIOESTER HYDROLASE"/>
    <property type="match status" value="1"/>
</dbReference>
<reference evidence="5 6" key="1">
    <citation type="submission" date="2018-06" db="EMBL/GenBank/DDBJ databases">
        <title>Genomic Encyclopedia of Type Strains, Phase IV (KMG-IV): sequencing the most valuable type-strain genomes for metagenomic binning, comparative biology and taxonomic classification.</title>
        <authorList>
            <person name="Goeker M."/>
        </authorList>
    </citation>
    <scope>NUCLEOTIDE SEQUENCE [LARGE SCALE GENOMIC DNA]</scope>
    <source>
        <strain evidence="5 6">DSM 25532</strain>
    </source>
</reference>
<dbReference type="Proteomes" id="UP000253426">
    <property type="component" value="Unassembled WGS sequence"/>
</dbReference>
<dbReference type="InterPro" id="IPR006683">
    <property type="entry name" value="Thioestr_dom"/>
</dbReference>
<dbReference type="InterPro" id="IPR040170">
    <property type="entry name" value="Cytosol_ACT"/>
</dbReference>
<proteinExistence type="inferred from homology"/>
<evidence type="ECO:0000256" key="1">
    <source>
        <dbReference type="ARBA" id="ARBA00010458"/>
    </source>
</evidence>
<evidence type="ECO:0000313" key="6">
    <source>
        <dbReference type="Proteomes" id="UP000253426"/>
    </source>
</evidence>
<dbReference type="GO" id="GO:0052816">
    <property type="term" value="F:long-chain fatty acyl-CoA hydrolase activity"/>
    <property type="evidence" value="ECO:0007669"/>
    <property type="project" value="TreeGrafter"/>
</dbReference>
<dbReference type="GO" id="GO:0006637">
    <property type="term" value="P:acyl-CoA metabolic process"/>
    <property type="evidence" value="ECO:0007669"/>
    <property type="project" value="TreeGrafter"/>
</dbReference>
<dbReference type="InterPro" id="IPR029069">
    <property type="entry name" value="HotDog_dom_sf"/>
</dbReference>
<keyword evidence="6" id="KW-1185">Reference proteome</keyword>
<gene>
    <name evidence="5" type="ORF">DES53_102624</name>
</gene>
<evidence type="ECO:0000259" key="4">
    <source>
        <dbReference type="PROSITE" id="PS51770"/>
    </source>
</evidence>
<sequence>MENRRLVLPEHLNHYGFLFGGHLLQWVDEIAWIAASHEHPGCRLVTVAMDEVIFRKSVHSGTVLRFDATKSRTGTTSVSYLVQVYAESLQTGTAELVFSTTVTQVRVDESGRKVAL</sequence>
<comment type="caution">
    <text evidence="5">The sequence shown here is derived from an EMBL/GenBank/DDBJ whole genome shotgun (WGS) entry which is preliminary data.</text>
</comment>
<dbReference type="EMBL" id="QNRR01000002">
    <property type="protein sequence ID" value="RBP46238.1"/>
    <property type="molecule type" value="Genomic_DNA"/>
</dbReference>
<organism evidence="5 6">
    <name type="scientific">Roseimicrobium gellanilyticum</name>
    <dbReference type="NCBI Taxonomy" id="748857"/>
    <lineage>
        <taxon>Bacteria</taxon>
        <taxon>Pseudomonadati</taxon>
        <taxon>Verrucomicrobiota</taxon>
        <taxon>Verrucomicrobiia</taxon>
        <taxon>Verrucomicrobiales</taxon>
        <taxon>Verrucomicrobiaceae</taxon>
        <taxon>Roseimicrobium</taxon>
    </lineage>
</organism>
<feature type="domain" description="HotDog ACOT-type" evidence="4">
    <location>
        <begin position="1"/>
        <end position="110"/>
    </location>
</feature>
<evidence type="ECO:0000256" key="3">
    <source>
        <dbReference type="PROSITE-ProRule" id="PRU01106"/>
    </source>
</evidence>
<comment type="similarity">
    <text evidence="1">Belongs to the acyl coenzyme A hydrolase family.</text>
</comment>
<dbReference type="SUPFAM" id="SSF54637">
    <property type="entry name" value="Thioesterase/thiol ester dehydrase-isomerase"/>
    <property type="match status" value="1"/>
</dbReference>
<dbReference type="Gene3D" id="3.10.129.10">
    <property type="entry name" value="Hotdog Thioesterase"/>
    <property type="match status" value="1"/>
</dbReference>
<dbReference type="InterPro" id="IPR033120">
    <property type="entry name" value="HOTDOG_ACOT"/>
</dbReference>
<dbReference type="AlphaFoldDB" id="A0A366HT07"/>
<accession>A0A366HT07</accession>
<evidence type="ECO:0000313" key="5">
    <source>
        <dbReference type="EMBL" id="RBP46238.1"/>
    </source>
</evidence>
<dbReference type="CDD" id="cd03442">
    <property type="entry name" value="BFIT_BACH"/>
    <property type="match status" value="1"/>
</dbReference>
<dbReference type="Pfam" id="PF03061">
    <property type="entry name" value="4HBT"/>
    <property type="match status" value="1"/>
</dbReference>
<dbReference type="PROSITE" id="PS51770">
    <property type="entry name" value="HOTDOG_ACOT"/>
    <property type="match status" value="1"/>
</dbReference>
<evidence type="ECO:0000256" key="2">
    <source>
        <dbReference type="ARBA" id="ARBA00022801"/>
    </source>
</evidence>
<protein>
    <submittedName>
        <fullName evidence="5">Acyl-CoA hydrolase</fullName>
    </submittedName>
</protein>
<dbReference type="GO" id="GO:0005737">
    <property type="term" value="C:cytoplasm"/>
    <property type="evidence" value="ECO:0007669"/>
    <property type="project" value="TreeGrafter"/>
</dbReference>
<dbReference type="RefSeq" id="WP_113957767.1">
    <property type="nucleotide sequence ID" value="NZ_QNRR01000002.1"/>
</dbReference>
<keyword evidence="2 3" id="KW-0378">Hydrolase</keyword>